<sequence length="296" mass="33059">MCLWWQEIDAAGRVHLAVSQHCSRSLSNLPDTQIFEFRTSTRSIHMAMPLSQSNDVDRIVLDSSSNSEYSYYEGSQDTRDVDFPFRDAGVQVDMPTAPTASGCAFATGAFVFGTLTGSGADNDSTSANPEEMVMEGFGSAIFSFNDPDLEGHAVKFPREGRTHTYDCVALRMKGNNEFGVCLETKVSRFDNDGNSIIQTARAGWIGCGQQTFDILRLLDNGFVVYADVTWVKKYFWYRVDSDCWDGVVRWRAYPKQDAGCPISGHEGWEFSDWEDGSMPEPNYYSGSDIDSDDEEL</sequence>
<organism evidence="2 3">
    <name type="scientific">Ascobolus immersus RN42</name>
    <dbReference type="NCBI Taxonomy" id="1160509"/>
    <lineage>
        <taxon>Eukaryota</taxon>
        <taxon>Fungi</taxon>
        <taxon>Dikarya</taxon>
        <taxon>Ascomycota</taxon>
        <taxon>Pezizomycotina</taxon>
        <taxon>Pezizomycetes</taxon>
        <taxon>Pezizales</taxon>
        <taxon>Ascobolaceae</taxon>
        <taxon>Ascobolus</taxon>
    </lineage>
</organism>
<name>A0A3N4HDN2_ASCIM</name>
<dbReference type="AlphaFoldDB" id="A0A3N4HDN2"/>
<evidence type="ECO:0000313" key="2">
    <source>
        <dbReference type="EMBL" id="RPA71128.1"/>
    </source>
</evidence>
<evidence type="ECO:0000256" key="1">
    <source>
        <dbReference type="SAM" id="MobiDB-lite"/>
    </source>
</evidence>
<reference evidence="2 3" key="1">
    <citation type="journal article" date="2018" name="Nat. Ecol. Evol.">
        <title>Pezizomycetes genomes reveal the molecular basis of ectomycorrhizal truffle lifestyle.</title>
        <authorList>
            <person name="Murat C."/>
            <person name="Payen T."/>
            <person name="Noel B."/>
            <person name="Kuo A."/>
            <person name="Morin E."/>
            <person name="Chen J."/>
            <person name="Kohler A."/>
            <person name="Krizsan K."/>
            <person name="Balestrini R."/>
            <person name="Da Silva C."/>
            <person name="Montanini B."/>
            <person name="Hainaut M."/>
            <person name="Levati E."/>
            <person name="Barry K.W."/>
            <person name="Belfiori B."/>
            <person name="Cichocki N."/>
            <person name="Clum A."/>
            <person name="Dockter R.B."/>
            <person name="Fauchery L."/>
            <person name="Guy J."/>
            <person name="Iotti M."/>
            <person name="Le Tacon F."/>
            <person name="Lindquist E.A."/>
            <person name="Lipzen A."/>
            <person name="Malagnac F."/>
            <person name="Mello A."/>
            <person name="Molinier V."/>
            <person name="Miyauchi S."/>
            <person name="Poulain J."/>
            <person name="Riccioni C."/>
            <person name="Rubini A."/>
            <person name="Sitrit Y."/>
            <person name="Splivallo R."/>
            <person name="Traeger S."/>
            <person name="Wang M."/>
            <person name="Zifcakova L."/>
            <person name="Wipf D."/>
            <person name="Zambonelli A."/>
            <person name="Paolocci F."/>
            <person name="Nowrousian M."/>
            <person name="Ottonello S."/>
            <person name="Baldrian P."/>
            <person name="Spatafora J.W."/>
            <person name="Henrissat B."/>
            <person name="Nagy L.G."/>
            <person name="Aury J.M."/>
            <person name="Wincker P."/>
            <person name="Grigoriev I.V."/>
            <person name="Bonfante P."/>
            <person name="Martin F.M."/>
        </authorList>
    </citation>
    <scope>NUCLEOTIDE SEQUENCE [LARGE SCALE GENOMIC DNA]</scope>
    <source>
        <strain evidence="2 3">RN42</strain>
    </source>
</reference>
<keyword evidence="3" id="KW-1185">Reference proteome</keyword>
<gene>
    <name evidence="2" type="ORF">BJ508DRAFT_315892</name>
</gene>
<feature type="region of interest" description="Disordered" evidence="1">
    <location>
        <begin position="274"/>
        <end position="296"/>
    </location>
</feature>
<evidence type="ECO:0000313" key="3">
    <source>
        <dbReference type="Proteomes" id="UP000275078"/>
    </source>
</evidence>
<dbReference type="EMBL" id="ML119969">
    <property type="protein sequence ID" value="RPA71128.1"/>
    <property type="molecule type" value="Genomic_DNA"/>
</dbReference>
<proteinExistence type="predicted"/>
<dbReference type="Proteomes" id="UP000275078">
    <property type="component" value="Unassembled WGS sequence"/>
</dbReference>
<accession>A0A3N4HDN2</accession>
<protein>
    <submittedName>
        <fullName evidence="2">Uncharacterized protein</fullName>
    </submittedName>
</protein>